<reference evidence="2 3" key="1">
    <citation type="journal article" date="2015" name="Genome Biol. Evol.">
        <title>Comparative Genomics of a Bacterivorous Green Alga Reveals Evolutionary Causalities and Consequences of Phago-Mixotrophic Mode of Nutrition.</title>
        <authorList>
            <person name="Burns J.A."/>
            <person name="Paasch A."/>
            <person name="Narechania A."/>
            <person name="Kim E."/>
        </authorList>
    </citation>
    <scope>NUCLEOTIDE SEQUENCE [LARGE SCALE GENOMIC DNA]</scope>
    <source>
        <strain evidence="2 3">PLY_AMNH</strain>
    </source>
</reference>
<dbReference type="AlphaFoldDB" id="A0AAE0BRJ0"/>
<gene>
    <name evidence="2" type="ORF">CYMTET_49593</name>
</gene>
<organism evidence="2 3">
    <name type="scientific">Cymbomonas tetramitiformis</name>
    <dbReference type="NCBI Taxonomy" id="36881"/>
    <lineage>
        <taxon>Eukaryota</taxon>
        <taxon>Viridiplantae</taxon>
        <taxon>Chlorophyta</taxon>
        <taxon>Pyramimonadophyceae</taxon>
        <taxon>Pyramimonadales</taxon>
        <taxon>Pyramimonadaceae</taxon>
        <taxon>Cymbomonas</taxon>
    </lineage>
</organism>
<comment type="caution">
    <text evidence="2">The sequence shown here is derived from an EMBL/GenBank/DDBJ whole genome shotgun (WGS) entry which is preliminary data.</text>
</comment>
<evidence type="ECO:0008006" key="4">
    <source>
        <dbReference type="Google" id="ProtNLM"/>
    </source>
</evidence>
<dbReference type="EMBL" id="LGRX02033603">
    <property type="protein sequence ID" value="KAK3240574.1"/>
    <property type="molecule type" value="Genomic_DNA"/>
</dbReference>
<proteinExistence type="predicted"/>
<feature type="region of interest" description="Disordered" evidence="1">
    <location>
        <begin position="1"/>
        <end position="24"/>
    </location>
</feature>
<accession>A0AAE0BRJ0</accession>
<protein>
    <recommendedName>
        <fullName evidence="4">PiggyBac transposable element-derived protein domain-containing protein</fullName>
    </recommendedName>
</protein>
<evidence type="ECO:0000313" key="3">
    <source>
        <dbReference type="Proteomes" id="UP001190700"/>
    </source>
</evidence>
<sequence length="195" mass="23098">MVRFLSTIHGSPHANPGRTKERWDSDTRTYQDIVLPQIKLDYDAGMIWVDFADFLESFVRIDYKFRRPYLVNYFWCFESAITVSHQVCKLLWPQEYKTGYRTFQDDILALCRDIVQRTGTIRRVEQKANKRTRRSGHVLAFNHPPTNQLPKARCEQCKTRSIKKRVTTHPIHRGCMECGVTLCCAKCWIDWHKEL</sequence>
<evidence type="ECO:0000256" key="1">
    <source>
        <dbReference type="SAM" id="MobiDB-lite"/>
    </source>
</evidence>
<evidence type="ECO:0000313" key="2">
    <source>
        <dbReference type="EMBL" id="KAK3240574.1"/>
    </source>
</evidence>
<keyword evidence="3" id="KW-1185">Reference proteome</keyword>
<dbReference type="Proteomes" id="UP001190700">
    <property type="component" value="Unassembled WGS sequence"/>
</dbReference>
<name>A0AAE0BRJ0_9CHLO</name>